<evidence type="ECO:0000256" key="1">
    <source>
        <dbReference type="ARBA" id="ARBA00004123"/>
    </source>
</evidence>
<feature type="compositionally biased region" description="Polar residues" evidence="6">
    <location>
        <begin position="881"/>
        <end position="891"/>
    </location>
</feature>
<accession>A0ABD3IDJ3</accession>
<evidence type="ECO:0000256" key="2">
    <source>
        <dbReference type="ARBA" id="ARBA00022499"/>
    </source>
</evidence>
<feature type="region of interest" description="Disordered" evidence="6">
    <location>
        <begin position="1011"/>
        <end position="1045"/>
    </location>
</feature>
<evidence type="ECO:0000256" key="5">
    <source>
        <dbReference type="ARBA" id="ARBA00093456"/>
    </source>
</evidence>
<evidence type="ECO:0000256" key="3">
    <source>
        <dbReference type="ARBA" id="ARBA00022843"/>
    </source>
</evidence>
<proteinExistence type="inferred from homology"/>
<feature type="compositionally biased region" description="Basic and acidic residues" evidence="6">
    <location>
        <begin position="804"/>
        <end position="817"/>
    </location>
</feature>
<comment type="similarity">
    <text evidence="5">Belongs to the Fanconi anemia protein FANCD2 family.</text>
</comment>
<sequence length="1416" mass="155973">MTAGVVDSRKRSTPSDSTTVGPSPVRRRQTQSTQTQRDAFLSVLASAACLLREPGPPVIACDSRNVIVHLEQRLKADAELAGRFLECFQNFIADESNFRRTLLPMITGGRNGNSRSCESLARVLLSVSPIQSSVASTLLEKLPEYVGEDEDGSLGLQALMDSIPRLILSQFRWLEYVVDSRTLTTKLLEVLTICPLSLKKEIISFLPELIVDADHEMVVQSLEGMLQDDTQLIVPILDAFSSFNLDEVLFEQVVSLALSSLRSADSEDLPLVVKFLLQSATPTNVKQVVQQLRENLQFVTVADVRMSKPDRKQKGKSPTTNCEALVLEAIRSGLRFQNQLVLEAVLKEIRDVEGNENHRVVDIWLLLIIHLNGGPHRKTAQQLLFKKVSRGDIGQSLLRQSIQGRGDSLQDYFQTLVSVSEFCLRSTDRVAKQFGMHTLELLFEEFAETYYRQEVLGSLITLTGSGISHEVGSALDTLLLLATKQADKLLPISSFINGVLDSLEGFEDMHLHQVYRIFSHLAVTAWSSTGSSSGSSVASELLIIVRKQISSPDTKYKRMGIIGGVGLASCLCHHINTESEMEEEHPQRSSAEEAVFLLQTTLDACKSSAVSRAFFYDELTAQAETNPFSGPIMNWISKHTNEFETLYLGDLENGQLQAASNQTSLIEGEIWMNLDGEVSPIILNVLPMLTGTDKSLRQALLFLPASFRLLSAVERLVNQGSLGSIDALLGCPIYLPKHQINAFSTQLEGRLEDLITQTTREETVGKLCKRVRNLMFLECCLGECLASVNVSLPCLHSAYNDKVQPKAETKPPSDAKKPPGKRGRKKKVDKAADANGSQRADEAAGGGGRQQTIRDAFSRLLGTNGAKSSQAEAEAEETQAHPSQAGASQRDVNNRKPISVESLDEQRWKFRPFTISSTALLTVQVPQDSCCPDAAAMLPVYLYLLQDLQLKMDACLGGPARKLAPWMQASPQPKVPSGIDGMSGISMLKKIAGTFSSLRKHLECSKAVLQSDADAGTEQSQEKPCGKHWEKESIAASNPPDERFDVPSKEAAQSVFLVVAFSELTVSENFPLLKDFLLAFKSTEPVNPDIARSLAPGSMEEAFCQAYAYLDGLAESAIGTSITAATELVMTLKALVSCAQAFVEKSTDDPRQRTLNTRSSEILPYLRARLSSSAATMLGSDWDADDWKKTKGDMLQQMLRMQIQNSECPVHHLEELACTALPQVPSKNSKSKLGVEGYPALSPVTFMTWYRVLMKDIQAKCKSKVSLSSDTVIKVLEDVQQCTTVHVALVNLTKTHEKVRDLQKATRIIQTLCSDAKGQKRMPVTCKVPLVKRSMERFVFCIKALLHGTSHGDSFWMGNLKHKDLHGHEISSQLYVDEAEEDAEEEQEASEPELEDEIGHISDEEEVEAPEAEANT</sequence>
<comment type="caution">
    <text evidence="7">The sequence shown here is derived from an EMBL/GenBank/DDBJ whole genome shotgun (WGS) entry which is preliminary data.</text>
</comment>
<dbReference type="Proteomes" id="UP001633002">
    <property type="component" value="Unassembled WGS sequence"/>
</dbReference>
<feature type="region of interest" description="Disordered" evidence="6">
    <location>
        <begin position="804"/>
        <end position="851"/>
    </location>
</feature>
<keyword evidence="8" id="KW-1185">Reference proteome</keyword>
<dbReference type="GO" id="GO:0005634">
    <property type="term" value="C:nucleus"/>
    <property type="evidence" value="ECO:0007669"/>
    <property type="project" value="UniProtKB-SubCell"/>
</dbReference>
<feature type="region of interest" description="Disordered" evidence="6">
    <location>
        <begin position="864"/>
        <end position="896"/>
    </location>
</feature>
<evidence type="ECO:0000256" key="6">
    <source>
        <dbReference type="SAM" id="MobiDB-lite"/>
    </source>
</evidence>
<organism evidence="7 8">
    <name type="scientific">Riccia sorocarpa</name>
    <dbReference type="NCBI Taxonomy" id="122646"/>
    <lineage>
        <taxon>Eukaryota</taxon>
        <taxon>Viridiplantae</taxon>
        <taxon>Streptophyta</taxon>
        <taxon>Embryophyta</taxon>
        <taxon>Marchantiophyta</taxon>
        <taxon>Marchantiopsida</taxon>
        <taxon>Marchantiidae</taxon>
        <taxon>Marchantiales</taxon>
        <taxon>Ricciaceae</taxon>
        <taxon>Riccia</taxon>
    </lineage>
</organism>
<evidence type="ECO:0008006" key="9">
    <source>
        <dbReference type="Google" id="ProtNLM"/>
    </source>
</evidence>
<keyword evidence="4" id="KW-0539">Nucleus</keyword>
<feature type="compositionally biased region" description="Basic residues" evidence="6">
    <location>
        <begin position="818"/>
        <end position="828"/>
    </location>
</feature>
<dbReference type="SUPFAM" id="SSF48371">
    <property type="entry name" value="ARM repeat"/>
    <property type="match status" value="1"/>
</dbReference>
<keyword evidence="3" id="KW-0832">Ubl conjugation</keyword>
<dbReference type="Pfam" id="PF14631">
    <property type="entry name" value="FancD2"/>
    <property type="match status" value="2"/>
</dbReference>
<evidence type="ECO:0000256" key="4">
    <source>
        <dbReference type="ARBA" id="ARBA00023242"/>
    </source>
</evidence>
<gene>
    <name evidence="7" type="ORF">R1sor_019191</name>
</gene>
<dbReference type="InterPro" id="IPR029448">
    <property type="entry name" value="FANCD2"/>
</dbReference>
<evidence type="ECO:0000313" key="8">
    <source>
        <dbReference type="Proteomes" id="UP001633002"/>
    </source>
</evidence>
<name>A0ABD3IDJ3_9MARC</name>
<dbReference type="EMBL" id="JBJQOH010000001">
    <property type="protein sequence ID" value="KAL3701169.1"/>
    <property type="molecule type" value="Genomic_DNA"/>
</dbReference>
<feature type="region of interest" description="Disordered" evidence="6">
    <location>
        <begin position="1375"/>
        <end position="1416"/>
    </location>
</feature>
<feature type="compositionally biased region" description="Acidic residues" evidence="6">
    <location>
        <begin position="1377"/>
        <end position="1396"/>
    </location>
</feature>
<feature type="compositionally biased region" description="Acidic residues" evidence="6">
    <location>
        <begin position="1403"/>
        <end position="1416"/>
    </location>
</feature>
<feature type="region of interest" description="Disordered" evidence="6">
    <location>
        <begin position="1"/>
        <end position="34"/>
    </location>
</feature>
<keyword evidence="2" id="KW-1017">Isopeptide bond</keyword>
<dbReference type="InterPro" id="IPR016024">
    <property type="entry name" value="ARM-type_fold"/>
</dbReference>
<protein>
    <recommendedName>
        <fullName evidence="9">Fanconi anemia group D2 protein</fullName>
    </recommendedName>
</protein>
<dbReference type="PANTHER" id="PTHR32086:SF0">
    <property type="entry name" value="FANCONI ANEMIA GROUP D2 PROTEIN"/>
    <property type="match status" value="1"/>
</dbReference>
<evidence type="ECO:0000313" key="7">
    <source>
        <dbReference type="EMBL" id="KAL3701169.1"/>
    </source>
</evidence>
<comment type="subcellular location">
    <subcellularLocation>
        <location evidence="1">Nucleus</location>
    </subcellularLocation>
</comment>
<reference evidence="7 8" key="1">
    <citation type="submission" date="2024-09" db="EMBL/GenBank/DDBJ databases">
        <title>Chromosome-scale assembly of Riccia sorocarpa.</title>
        <authorList>
            <person name="Paukszto L."/>
        </authorList>
    </citation>
    <scope>NUCLEOTIDE SEQUENCE [LARGE SCALE GENOMIC DNA]</scope>
    <source>
        <strain evidence="7">LP-2024</strain>
        <tissue evidence="7">Aerial parts of the thallus</tissue>
    </source>
</reference>
<feature type="compositionally biased region" description="Basic and acidic residues" evidence="6">
    <location>
        <begin position="1020"/>
        <end position="1033"/>
    </location>
</feature>
<dbReference type="PANTHER" id="PTHR32086">
    <property type="entry name" value="FANCONI ANEMIA GROUP D2 PROTEIN"/>
    <property type="match status" value="1"/>
</dbReference>